<name>A0A1H6I9W4_9ACTN</name>
<comment type="subcellular location">
    <subcellularLocation>
        <location evidence="1">Cell membrane</location>
        <topology evidence="1">Multi-pass membrane protein</topology>
    </subcellularLocation>
</comment>
<reference evidence="11 12" key="1">
    <citation type="submission" date="2016-10" db="EMBL/GenBank/DDBJ databases">
        <authorList>
            <person name="Varghese N."/>
            <person name="Submissions S."/>
        </authorList>
    </citation>
    <scope>NUCLEOTIDE SEQUENCE [LARGE SCALE GENOMIC DNA]</scope>
    <source>
        <strain evidence="11 12">WCP15</strain>
    </source>
</reference>
<dbReference type="InterPro" id="IPR050303">
    <property type="entry name" value="GatZ_KbaZ_carbometab"/>
</dbReference>
<dbReference type="PANTHER" id="PTHR32502:SF8">
    <property type="entry name" value="N-ACETYLGALACTOSAMINE PERMEASE IIC COMPONENT 1"/>
    <property type="match status" value="1"/>
</dbReference>
<dbReference type="Proteomes" id="UP000199135">
    <property type="component" value="Unassembled WGS sequence"/>
</dbReference>
<dbReference type="InterPro" id="IPR004700">
    <property type="entry name" value="PTS_IIC_man"/>
</dbReference>
<evidence type="ECO:0000313" key="12">
    <source>
        <dbReference type="Proteomes" id="UP000199135"/>
    </source>
</evidence>
<dbReference type="Pfam" id="PF03609">
    <property type="entry name" value="EII-Sor"/>
    <property type="match status" value="1"/>
</dbReference>
<feature type="transmembrane region" description="Helical" evidence="10">
    <location>
        <begin position="64"/>
        <end position="85"/>
    </location>
</feature>
<evidence type="ECO:0000256" key="2">
    <source>
        <dbReference type="ARBA" id="ARBA00022448"/>
    </source>
</evidence>
<feature type="transmembrane region" description="Helical" evidence="10">
    <location>
        <begin position="6"/>
        <end position="23"/>
    </location>
</feature>
<feature type="region of interest" description="Disordered" evidence="9">
    <location>
        <begin position="251"/>
        <end position="273"/>
    </location>
</feature>
<feature type="transmembrane region" description="Helical" evidence="10">
    <location>
        <begin position="206"/>
        <end position="238"/>
    </location>
</feature>
<feature type="transmembrane region" description="Helical" evidence="10">
    <location>
        <begin position="35"/>
        <end position="58"/>
    </location>
</feature>
<evidence type="ECO:0000256" key="8">
    <source>
        <dbReference type="ARBA" id="ARBA00023136"/>
    </source>
</evidence>
<comment type="caution">
    <text evidence="11">The sequence shown here is derived from an EMBL/GenBank/DDBJ whole genome shotgun (WGS) entry which is preliminary data.</text>
</comment>
<evidence type="ECO:0000313" key="11">
    <source>
        <dbReference type="EMBL" id="SEH43592.1"/>
    </source>
</evidence>
<accession>A0A1H6I9W4</accession>
<evidence type="ECO:0000256" key="6">
    <source>
        <dbReference type="ARBA" id="ARBA00022692"/>
    </source>
</evidence>
<evidence type="ECO:0000256" key="5">
    <source>
        <dbReference type="ARBA" id="ARBA00022683"/>
    </source>
</evidence>
<sequence>MLGTALLAMLAAFISIGSNYLFGQCMSERPLVAGLVAGVIFGDIPTGVMVGAALEAIFMGAVNVGGAVTAEPVTATTLAVVFVSVMKMDQGVAIALAVPIGLLAGLLYEFIHLSLSSLAAPLIDKAAASGKESNIKLVHFLGWAIKYGICCLPTFLGVLVGAEPVSQMINNIPNTVIAGFSASGNLLPAVGMAMLLKMLWDKKLAVYFLLGFILISYIGLDMVGVAAFAFVIVVVVALRDKEMLDLKKQTTSAPAAAAAAQDSRSSDEEAFFA</sequence>
<evidence type="ECO:0000256" key="9">
    <source>
        <dbReference type="SAM" id="MobiDB-lite"/>
    </source>
</evidence>
<keyword evidence="6 10" id="KW-0812">Transmembrane</keyword>
<keyword evidence="7 10" id="KW-1133">Transmembrane helix</keyword>
<evidence type="ECO:0000256" key="7">
    <source>
        <dbReference type="ARBA" id="ARBA00022989"/>
    </source>
</evidence>
<gene>
    <name evidence="11" type="ORF">SAMN05216447_102161</name>
</gene>
<feature type="transmembrane region" description="Helical" evidence="10">
    <location>
        <begin position="92"/>
        <end position="111"/>
    </location>
</feature>
<organism evidence="11 12">
    <name type="scientific">Parafannyhessea umbonata</name>
    <dbReference type="NCBI Taxonomy" id="604330"/>
    <lineage>
        <taxon>Bacteria</taxon>
        <taxon>Bacillati</taxon>
        <taxon>Actinomycetota</taxon>
        <taxon>Coriobacteriia</taxon>
        <taxon>Coriobacteriales</taxon>
        <taxon>Atopobiaceae</taxon>
        <taxon>Parafannyhessea</taxon>
    </lineage>
</organism>
<evidence type="ECO:0000256" key="3">
    <source>
        <dbReference type="ARBA" id="ARBA00022475"/>
    </source>
</evidence>
<keyword evidence="4" id="KW-0762">Sugar transport</keyword>
<keyword evidence="8 10" id="KW-0472">Membrane</keyword>
<keyword evidence="12" id="KW-1185">Reference proteome</keyword>
<evidence type="ECO:0000256" key="4">
    <source>
        <dbReference type="ARBA" id="ARBA00022597"/>
    </source>
</evidence>
<evidence type="ECO:0000256" key="10">
    <source>
        <dbReference type="SAM" id="Phobius"/>
    </source>
</evidence>
<feature type="transmembrane region" description="Helical" evidence="10">
    <location>
        <begin position="174"/>
        <end position="200"/>
    </location>
</feature>
<keyword evidence="3" id="KW-1003">Cell membrane</keyword>
<dbReference type="RefSeq" id="WP_078687042.1">
    <property type="nucleotide sequence ID" value="NZ_FNWT01000002.1"/>
</dbReference>
<evidence type="ECO:0000256" key="1">
    <source>
        <dbReference type="ARBA" id="ARBA00004651"/>
    </source>
</evidence>
<dbReference type="PANTHER" id="PTHR32502">
    <property type="entry name" value="N-ACETYLGALACTOSAMINE PERMEASE II COMPONENT-RELATED"/>
    <property type="match status" value="1"/>
</dbReference>
<dbReference type="PROSITE" id="PS51106">
    <property type="entry name" value="PTS_EIIC_TYPE_4"/>
    <property type="match status" value="1"/>
</dbReference>
<proteinExistence type="predicted"/>
<protein>
    <submittedName>
        <fullName evidence="11">PTS system, mannose-specific IIC component</fullName>
    </submittedName>
</protein>
<feature type="transmembrane region" description="Helical" evidence="10">
    <location>
        <begin position="140"/>
        <end position="162"/>
    </location>
</feature>
<keyword evidence="2" id="KW-0813">Transport</keyword>
<dbReference type="EMBL" id="FNWT01000002">
    <property type="protein sequence ID" value="SEH43592.1"/>
    <property type="molecule type" value="Genomic_DNA"/>
</dbReference>
<keyword evidence="5" id="KW-0598">Phosphotransferase system</keyword>